<keyword evidence="3" id="KW-1185">Reference proteome</keyword>
<gene>
    <name evidence="2" type="ORF">ACJHVH_03705</name>
</gene>
<evidence type="ECO:0000259" key="1">
    <source>
        <dbReference type="Pfam" id="PF01385"/>
    </source>
</evidence>
<feature type="domain" description="Probable transposase IS891/IS1136/IS1341" evidence="1">
    <location>
        <begin position="2"/>
        <end position="40"/>
    </location>
</feature>
<proteinExistence type="predicted"/>
<organism evidence="2 3">
    <name type="scientific">Moraxella oculi</name>
    <dbReference type="NCBI Taxonomy" id="2940516"/>
    <lineage>
        <taxon>Bacteria</taxon>
        <taxon>Pseudomonadati</taxon>
        <taxon>Pseudomonadota</taxon>
        <taxon>Gammaproteobacteria</taxon>
        <taxon>Moraxellales</taxon>
        <taxon>Moraxellaceae</taxon>
        <taxon>Moraxella</taxon>
    </lineage>
</organism>
<protein>
    <submittedName>
        <fullName evidence="2">Transposase</fullName>
    </submittedName>
</protein>
<dbReference type="InterPro" id="IPR001959">
    <property type="entry name" value="Transposase"/>
</dbReference>
<accession>A0ABW8UA22</accession>
<evidence type="ECO:0000313" key="2">
    <source>
        <dbReference type="EMBL" id="MFL1732105.1"/>
    </source>
</evidence>
<dbReference type="Proteomes" id="UP001624684">
    <property type="component" value="Unassembled WGS sequence"/>
</dbReference>
<dbReference type="EMBL" id="JBJJXE010000004">
    <property type="protein sequence ID" value="MFL1732105.1"/>
    <property type="molecule type" value="Genomic_DNA"/>
</dbReference>
<dbReference type="Pfam" id="PF01385">
    <property type="entry name" value="OrfB_IS605"/>
    <property type="match status" value="1"/>
</dbReference>
<dbReference type="RefSeq" id="WP_407068816.1">
    <property type="nucleotide sequence ID" value="NZ_JBJJXE010000004.1"/>
</dbReference>
<evidence type="ECO:0000313" key="3">
    <source>
        <dbReference type="Proteomes" id="UP001624684"/>
    </source>
</evidence>
<comment type="caution">
    <text evidence="2">The sequence shown here is derived from an EMBL/GenBank/DDBJ whole genome shotgun (WGS) entry which is preliminary data.</text>
</comment>
<reference evidence="2 3" key="1">
    <citation type="submission" date="2024-11" db="EMBL/GenBank/DDBJ databases">
        <title>First Report of Moraxella oculi in Brazil in an Infectious Bovine Keratoconjunctivitis Outbreak.</title>
        <authorList>
            <person name="Carvalho C.V."/>
            <person name="Domingues R."/>
            <person name="Coutinho C."/>
            <person name="Honorio N.T.B.S."/>
            <person name="Faza D.R.L.R."/>
            <person name="Carvalho W.A."/>
            <person name="Machado A.B.F."/>
            <person name="Martins M.F."/>
            <person name="Gaspar E.B."/>
        </authorList>
    </citation>
    <scope>NUCLEOTIDE SEQUENCE [LARGE SCALE GENOMIC DNA]</scope>
    <source>
        <strain evidence="2 3">2117LE</strain>
    </source>
</reference>
<sequence length="52" mass="5936">MHDQIGCIRKDFLHKLTSNLIKAYDTIAIEDLNVKGMLKNCKLAWSVNDLGF</sequence>
<name>A0ABW8UA22_9GAMM</name>